<feature type="compositionally biased region" description="Gly residues" evidence="1">
    <location>
        <begin position="14"/>
        <end position="26"/>
    </location>
</feature>
<evidence type="ECO:0000313" key="3">
    <source>
        <dbReference type="EMBL" id="OPC81909.1"/>
    </source>
</evidence>
<reference evidence="3 4" key="1">
    <citation type="submission" date="2017-03" db="EMBL/GenBank/DDBJ databases">
        <title>Draft genome sequence of Streptomyces scabrisporus NF3, endophyte isolated from Amphipterygium adstringens.</title>
        <authorList>
            <person name="Vazquez M."/>
            <person name="Ceapa C.D."/>
            <person name="Rodriguez Luna D."/>
            <person name="Sanchez Esquivel S."/>
        </authorList>
    </citation>
    <scope>NUCLEOTIDE SEQUENCE [LARGE SCALE GENOMIC DNA]</scope>
    <source>
        <strain evidence="3 4">NF3</strain>
    </source>
</reference>
<dbReference type="RefSeq" id="WP_078976178.1">
    <property type="nucleotide sequence ID" value="NZ_MWQN01000001.1"/>
</dbReference>
<dbReference type="OrthoDB" id="4350492at2"/>
<feature type="transmembrane region" description="Helical" evidence="2">
    <location>
        <begin position="72"/>
        <end position="93"/>
    </location>
</feature>
<proteinExistence type="predicted"/>
<dbReference type="Proteomes" id="UP000190037">
    <property type="component" value="Unassembled WGS sequence"/>
</dbReference>
<evidence type="ECO:0000256" key="2">
    <source>
        <dbReference type="SAM" id="Phobius"/>
    </source>
</evidence>
<name>A0A1T3NYJ2_9ACTN</name>
<organism evidence="3 4">
    <name type="scientific">Embleya scabrispora</name>
    <dbReference type="NCBI Taxonomy" id="159449"/>
    <lineage>
        <taxon>Bacteria</taxon>
        <taxon>Bacillati</taxon>
        <taxon>Actinomycetota</taxon>
        <taxon>Actinomycetes</taxon>
        <taxon>Kitasatosporales</taxon>
        <taxon>Streptomycetaceae</taxon>
        <taxon>Embleya</taxon>
    </lineage>
</organism>
<dbReference type="AlphaFoldDB" id="A0A1T3NYJ2"/>
<dbReference type="STRING" id="159449.B4N89_14045"/>
<keyword evidence="2" id="KW-0472">Membrane</keyword>
<accession>A0A1T3NYJ2</accession>
<gene>
    <name evidence="3" type="ORF">B4N89_14045</name>
</gene>
<evidence type="ECO:0000313" key="4">
    <source>
        <dbReference type="Proteomes" id="UP000190037"/>
    </source>
</evidence>
<feature type="region of interest" description="Disordered" evidence="1">
    <location>
        <begin position="109"/>
        <end position="150"/>
    </location>
</feature>
<feature type="compositionally biased region" description="Polar residues" evidence="1">
    <location>
        <begin position="1"/>
        <end position="10"/>
    </location>
</feature>
<feature type="compositionally biased region" description="Pro residues" evidence="1">
    <location>
        <begin position="49"/>
        <end position="65"/>
    </location>
</feature>
<keyword evidence="2" id="KW-0812">Transmembrane</keyword>
<feature type="compositionally biased region" description="Pro residues" evidence="1">
    <location>
        <begin position="31"/>
        <end position="42"/>
    </location>
</feature>
<dbReference type="EMBL" id="MWQN01000001">
    <property type="protein sequence ID" value="OPC81909.1"/>
    <property type="molecule type" value="Genomic_DNA"/>
</dbReference>
<keyword evidence="2" id="KW-1133">Transmembrane helix</keyword>
<feature type="region of interest" description="Disordered" evidence="1">
    <location>
        <begin position="1"/>
        <end position="68"/>
    </location>
</feature>
<comment type="caution">
    <text evidence="3">The sequence shown here is derived from an EMBL/GenBank/DDBJ whole genome shotgun (WGS) entry which is preliminary data.</text>
</comment>
<protein>
    <recommendedName>
        <fullName evidence="5">DUF4352 domain-containing protein</fullName>
    </recommendedName>
</protein>
<sequence>MTGQYNSPNSGQYQGPGPGQGPGYQGNYGHQPPPGQYGPPPGYGQQPPGYGPPGYPPPYPPQPPRPNRRKQIFSWVAVVAGGTAATVVAALLINGTDGKKNEAVKLPPTESARKLESFDPNAVNNTPTTAPSKEASRPSAPPAPKSGGKFAPVANDMSTWPDVCDLITPEELAKVIPEVTSQEQQGTAKAAGSYASRGPALRSTTCLYTVNTKRGWGYSNVIKVTIQINNIDAPKELDYIWNLGKNSAQRVQPDFKALGTAGGADDAYYATNGMRMRKGQYSLQIDASGSLSKEGTDSPWQGWQGELLPKLLPTITAKI</sequence>
<evidence type="ECO:0008006" key="5">
    <source>
        <dbReference type="Google" id="ProtNLM"/>
    </source>
</evidence>
<evidence type="ECO:0000256" key="1">
    <source>
        <dbReference type="SAM" id="MobiDB-lite"/>
    </source>
</evidence>
<keyword evidence="4" id="KW-1185">Reference proteome</keyword>